<dbReference type="PANTHER" id="PTHR11730:SF62">
    <property type="entry name" value="AMMONIUM TRANSPORTER SLL1017-RELATED"/>
    <property type="match status" value="1"/>
</dbReference>
<feature type="transmembrane region" description="Helical" evidence="8">
    <location>
        <begin position="316"/>
        <end position="334"/>
    </location>
</feature>
<dbReference type="eggNOG" id="COG0004">
    <property type="taxonomic scope" value="Bacteria"/>
</dbReference>
<evidence type="ECO:0000256" key="7">
    <source>
        <dbReference type="ARBA" id="ARBA00023177"/>
    </source>
</evidence>
<evidence type="ECO:0000313" key="11">
    <source>
        <dbReference type="Proteomes" id="UP000004095"/>
    </source>
</evidence>
<protein>
    <recommendedName>
        <fullName evidence="8">Ammonium transporter</fullName>
    </recommendedName>
</protein>
<feature type="transmembrane region" description="Helical" evidence="8">
    <location>
        <begin position="106"/>
        <end position="125"/>
    </location>
</feature>
<evidence type="ECO:0000256" key="1">
    <source>
        <dbReference type="ARBA" id="ARBA00004141"/>
    </source>
</evidence>
<dbReference type="NCBIfam" id="TIGR00836">
    <property type="entry name" value="amt"/>
    <property type="match status" value="1"/>
</dbReference>
<dbReference type="InterPro" id="IPR024041">
    <property type="entry name" value="NH4_transpt_AmtB-like_dom"/>
</dbReference>
<dbReference type="AlphaFoldDB" id="A1ZGK6"/>
<evidence type="ECO:0000256" key="6">
    <source>
        <dbReference type="ARBA" id="ARBA00023136"/>
    </source>
</evidence>
<dbReference type="PANTHER" id="PTHR11730">
    <property type="entry name" value="AMMONIUM TRANSPORTER"/>
    <property type="match status" value="1"/>
</dbReference>
<keyword evidence="3 8" id="KW-0813">Transport</keyword>
<feature type="transmembrane region" description="Helical" evidence="8">
    <location>
        <begin position="231"/>
        <end position="250"/>
    </location>
</feature>
<feature type="transmembrane region" description="Helical" evidence="8">
    <location>
        <begin position="292"/>
        <end position="310"/>
    </location>
</feature>
<dbReference type="OrthoDB" id="9814202at2"/>
<keyword evidence="5 8" id="KW-1133">Transmembrane helix</keyword>
<dbReference type="Gene3D" id="1.10.3430.10">
    <property type="entry name" value="Ammonium transporter AmtB like domains"/>
    <property type="match status" value="1"/>
</dbReference>
<evidence type="ECO:0000259" key="9">
    <source>
        <dbReference type="Pfam" id="PF00909"/>
    </source>
</evidence>
<feature type="transmembrane region" description="Helical" evidence="8">
    <location>
        <begin position="377"/>
        <end position="397"/>
    </location>
</feature>
<dbReference type="InterPro" id="IPR018047">
    <property type="entry name" value="Ammonium_transpt_CS"/>
</dbReference>
<dbReference type="GO" id="GO:0008519">
    <property type="term" value="F:ammonium channel activity"/>
    <property type="evidence" value="ECO:0007669"/>
    <property type="project" value="InterPro"/>
</dbReference>
<comment type="similarity">
    <text evidence="2 8">Belongs to the ammonia transporter channel (TC 1.A.11.2) family.</text>
</comment>
<feature type="transmembrane region" description="Helical" evidence="8">
    <location>
        <begin position="12"/>
        <end position="31"/>
    </location>
</feature>
<dbReference type="GO" id="GO:0097272">
    <property type="term" value="P:ammonium homeostasis"/>
    <property type="evidence" value="ECO:0007669"/>
    <property type="project" value="TreeGrafter"/>
</dbReference>
<dbReference type="RefSeq" id="WP_002694928.1">
    <property type="nucleotide sequence ID" value="NZ_AAWS01000006.1"/>
</dbReference>
<keyword evidence="4 8" id="KW-0812">Transmembrane</keyword>
<feature type="transmembrane region" description="Helical" evidence="8">
    <location>
        <begin position="132"/>
        <end position="151"/>
    </location>
</feature>
<evidence type="ECO:0000256" key="2">
    <source>
        <dbReference type="ARBA" id="ARBA00005887"/>
    </source>
</evidence>
<dbReference type="SUPFAM" id="SSF111352">
    <property type="entry name" value="Ammonium transporter"/>
    <property type="match status" value="1"/>
</dbReference>
<proteinExistence type="inferred from homology"/>
<evidence type="ECO:0000256" key="4">
    <source>
        <dbReference type="ARBA" id="ARBA00022692"/>
    </source>
</evidence>
<feature type="transmembrane region" description="Helical" evidence="8">
    <location>
        <begin position="43"/>
        <end position="67"/>
    </location>
</feature>
<dbReference type="Proteomes" id="UP000004095">
    <property type="component" value="Unassembled WGS sequence"/>
</dbReference>
<feature type="transmembrane region" description="Helical" evidence="8">
    <location>
        <begin position="188"/>
        <end position="210"/>
    </location>
</feature>
<evidence type="ECO:0000313" key="10">
    <source>
        <dbReference type="EMBL" id="EAY30623.1"/>
    </source>
</evidence>
<gene>
    <name evidence="10" type="ORF">M23134_03261</name>
</gene>
<sequence>MKEALFTVHNLWMMIATILVFIMHLGFATLESGLTQSKNTVNILFKNVLIIAIGLLTYTFIGFNLMYPGEAFSGMFFGFNGLGVALPTGGDTAQYGAGHYTYWTDFIFQAMFAATCITIVSGAVAERIKLEAFLLFAVFFVAIIYPMVGMWKWGGGFLETLGTDKGLFTGLLATVEKGKNVGTPFYDFAGSSIVHSVGGWAALAGVLLLGARKGKYTDGKINTIPGHNMPLAAMGVFLLWFGWFGFNGGSVLSAEAGNVSRVFVTTSLAAAAGALGAFFTSFFILKTHDLTMSLNGILGGLVGITAGADVMSVSDAVLIGLIAGILVVLAVLFFDRKRLDDPVGAIAVHLVCGVWGTMAVAILGAKAGWGQFVSQLIGISAIGLFSFGSAYVVFYIVKKTVGIRVSETEELEGLDLHEHGMSAYPNFTMTTAASVASPEQHQVVTNATQTTNQTKDIALIKT</sequence>
<dbReference type="InterPro" id="IPR001905">
    <property type="entry name" value="Ammonium_transpt"/>
</dbReference>
<evidence type="ECO:0000256" key="8">
    <source>
        <dbReference type="RuleBase" id="RU362002"/>
    </source>
</evidence>
<comment type="subcellular location">
    <subcellularLocation>
        <location evidence="8">Cell membrane</location>
        <topology evidence="8">Multi-pass membrane protein</topology>
    </subcellularLocation>
    <subcellularLocation>
        <location evidence="1">Membrane</location>
        <topology evidence="1">Multi-pass membrane protein</topology>
    </subcellularLocation>
</comment>
<reference evidence="10 11" key="1">
    <citation type="submission" date="2007-01" db="EMBL/GenBank/DDBJ databases">
        <authorList>
            <person name="Haygood M."/>
            <person name="Podell S."/>
            <person name="Anderson C."/>
            <person name="Hopkinson B."/>
            <person name="Roe K."/>
            <person name="Barbeau K."/>
            <person name="Gaasterland T."/>
            <person name="Ferriera S."/>
            <person name="Johnson J."/>
            <person name="Kravitz S."/>
            <person name="Beeson K."/>
            <person name="Sutton G."/>
            <person name="Rogers Y.-H."/>
            <person name="Friedman R."/>
            <person name="Frazier M."/>
            <person name="Venter J.C."/>
        </authorList>
    </citation>
    <scope>NUCLEOTIDE SEQUENCE [LARGE SCALE GENOMIC DNA]</scope>
    <source>
        <strain evidence="10 11">ATCC 23134</strain>
    </source>
</reference>
<name>A1ZGK6_MICM2</name>
<feature type="transmembrane region" description="Helical" evidence="8">
    <location>
        <begin position="346"/>
        <end position="365"/>
    </location>
</feature>
<organism evidence="10 11">
    <name type="scientific">Microscilla marina ATCC 23134</name>
    <dbReference type="NCBI Taxonomy" id="313606"/>
    <lineage>
        <taxon>Bacteria</taxon>
        <taxon>Pseudomonadati</taxon>
        <taxon>Bacteroidota</taxon>
        <taxon>Cytophagia</taxon>
        <taxon>Cytophagales</taxon>
        <taxon>Microscillaceae</taxon>
        <taxon>Microscilla</taxon>
    </lineage>
</organism>
<dbReference type="EMBL" id="AAWS01000006">
    <property type="protein sequence ID" value="EAY30623.1"/>
    <property type="molecule type" value="Genomic_DNA"/>
</dbReference>
<keyword evidence="11" id="KW-1185">Reference proteome</keyword>
<dbReference type="GO" id="GO:0005886">
    <property type="term" value="C:plasma membrane"/>
    <property type="evidence" value="ECO:0007669"/>
    <property type="project" value="UniProtKB-SubCell"/>
</dbReference>
<feature type="transmembrane region" description="Helical" evidence="8">
    <location>
        <begin position="262"/>
        <end position="285"/>
    </location>
</feature>
<dbReference type="InterPro" id="IPR029020">
    <property type="entry name" value="Ammonium/urea_transptr"/>
</dbReference>
<feature type="domain" description="Ammonium transporter AmtB-like" evidence="9">
    <location>
        <begin position="11"/>
        <end position="424"/>
    </location>
</feature>
<keyword evidence="7 8" id="KW-0924">Ammonia transport</keyword>
<dbReference type="Pfam" id="PF00909">
    <property type="entry name" value="Ammonium_transp"/>
    <property type="match status" value="1"/>
</dbReference>
<comment type="caution">
    <text evidence="10">The sequence shown here is derived from an EMBL/GenBank/DDBJ whole genome shotgun (WGS) entry which is preliminary data.</text>
</comment>
<evidence type="ECO:0000256" key="3">
    <source>
        <dbReference type="ARBA" id="ARBA00022448"/>
    </source>
</evidence>
<keyword evidence="6 8" id="KW-0472">Membrane</keyword>
<accession>A1ZGK6</accession>
<dbReference type="PROSITE" id="PS01219">
    <property type="entry name" value="AMMONIUM_TRANSP"/>
    <property type="match status" value="1"/>
</dbReference>
<evidence type="ECO:0000256" key="5">
    <source>
        <dbReference type="ARBA" id="ARBA00022989"/>
    </source>
</evidence>